<accession>A0A6J4VSN7</accession>
<organism evidence="1">
    <name type="scientific">uncultured Truepera sp</name>
    <dbReference type="NCBI Taxonomy" id="543023"/>
    <lineage>
        <taxon>Bacteria</taxon>
        <taxon>Thermotogati</taxon>
        <taxon>Deinococcota</taxon>
        <taxon>Deinococci</taxon>
        <taxon>Trueperales</taxon>
        <taxon>Trueperaceae</taxon>
        <taxon>Truepera</taxon>
        <taxon>environmental samples</taxon>
    </lineage>
</organism>
<proteinExistence type="predicted"/>
<evidence type="ECO:0000313" key="1">
    <source>
        <dbReference type="EMBL" id="CAA9584296.1"/>
    </source>
</evidence>
<protein>
    <submittedName>
        <fullName evidence="1">Uncharacterized protein</fullName>
    </submittedName>
</protein>
<sequence>MNPALVAQLERLGQTLASRNNQPVALFALPKVGGSSTFQTPPAAPERPAEPLEPVLRRDTATLPIQEAVESFSARQVARVVGDLNPLALRIYALLNLLGCTVAHRRGYHRKASQVSYFCPAESICAHLGVSRGSFYRSLKELLALGLVDARGHKTTINGWAVRCDGTLWSVKLRPHKGSRARLSYNDLKAQYRDLEADIEAGNTAYAQTRQSKTNEAELVTTESLLTWALPSVYGQSPVTLTVASGERLSLEVLLDVPFIPKQGRREGVDRVARALAQHLTDEGSLNFYRYLTWQLLRLHQQGRDYFLAVYQMVVRAKADLNEGFARKPGALFVSRLKACALWDELKEVALIRVSASAV</sequence>
<gene>
    <name evidence="1" type="ORF">AVDCRST_MAG86-3266</name>
</gene>
<reference evidence="1" key="1">
    <citation type="submission" date="2020-02" db="EMBL/GenBank/DDBJ databases">
        <authorList>
            <person name="Meier V. D."/>
        </authorList>
    </citation>
    <scope>NUCLEOTIDE SEQUENCE</scope>
    <source>
        <strain evidence="1">AVDCRST_MAG86</strain>
    </source>
</reference>
<dbReference type="AlphaFoldDB" id="A0A6J4VSN7"/>
<name>A0A6J4VSN7_9DEIN</name>
<dbReference type="EMBL" id="CADCWP010000297">
    <property type="protein sequence ID" value="CAA9584296.1"/>
    <property type="molecule type" value="Genomic_DNA"/>
</dbReference>